<keyword evidence="2" id="KW-1185">Reference proteome</keyword>
<sequence length="160" mass="18152">MQILGMLDGLLAKLSTWILRDMCSFIIQSKTPNEVFSLGECVGAVVGKREYRIRTDLSIGEGVRKPDLDGIFQTLKRFFGYLEQDLGGVIVSDKNDMRLAQMIGKKTGDQLVDMIVKECLTPAVPYSAEEKPYFEELLTTADNFHEYLTVGCWCYNFLYL</sequence>
<feature type="domain" description="Centromere/kinetochore protein zw10 middle" evidence="1">
    <location>
        <begin position="1"/>
        <end position="148"/>
    </location>
</feature>
<proteinExistence type="predicted"/>
<dbReference type="Proteomes" id="UP000036681">
    <property type="component" value="Unplaced"/>
</dbReference>
<evidence type="ECO:0000313" key="2">
    <source>
        <dbReference type="Proteomes" id="UP000036681"/>
    </source>
</evidence>
<dbReference type="WBParaSite" id="ALUE_0000070001-mRNA-1">
    <property type="protein sequence ID" value="ALUE_0000070001-mRNA-1"/>
    <property type="gene ID" value="ALUE_0000070001"/>
</dbReference>
<evidence type="ECO:0000259" key="1">
    <source>
        <dbReference type="Pfam" id="PF20665"/>
    </source>
</evidence>
<dbReference type="InterPro" id="IPR048344">
    <property type="entry name" value="Zw10_middle"/>
</dbReference>
<reference evidence="3" key="1">
    <citation type="submission" date="2017-02" db="UniProtKB">
        <authorList>
            <consortium name="WormBaseParasite"/>
        </authorList>
    </citation>
    <scope>IDENTIFICATION</scope>
</reference>
<dbReference type="AlphaFoldDB" id="A0A0M3HGQ5"/>
<organism evidence="2 3">
    <name type="scientific">Ascaris lumbricoides</name>
    <name type="common">Giant roundworm</name>
    <dbReference type="NCBI Taxonomy" id="6252"/>
    <lineage>
        <taxon>Eukaryota</taxon>
        <taxon>Metazoa</taxon>
        <taxon>Ecdysozoa</taxon>
        <taxon>Nematoda</taxon>
        <taxon>Chromadorea</taxon>
        <taxon>Rhabditida</taxon>
        <taxon>Spirurina</taxon>
        <taxon>Ascaridomorpha</taxon>
        <taxon>Ascaridoidea</taxon>
        <taxon>Ascarididae</taxon>
        <taxon>Ascaris</taxon>
    </lineage>
</organism>
<accession>A0A0M3HGQ5</accession>
<dbReference type="Pfam" id="PF20665">
    <property type="entry name" value="Zw10_middle"/>
    <property type="match status" value="1"/>
</dbReference>
<name>A0A0M3HGQ5_ASCLU</name>
<evidence type="ECO:0000313" key="3">
    <source>
        <dbReference type="WBParaSite" id="ALUE_0000070001-mRNA-1"/>
    </source>
</evidence>
<protein>
    <submittedName>
        <fullName evidence="3">DNA-directed RNA polymerase</fullName>
    </submittedName>
</protein>